<organism evidence="2 3">
    <name type="scientific">Albugo candida</name>
    <dbReference type="NCBI Taxonomy" id="65357"/>
    <lineage>
        <taxon>Eukaryota</taxon>
        <taxon>Sar</taxon>
        <taxon>Stramenopiles</taxon>
        <taxon>Oomycota</taxon>
        <taxon>Peronosporomycetes</taxon>
        <taxon>Albuginales</taxon>
        <taxon>Albuginaceae</taxon>
        <taxon>Albugo</taxon>
    </lineage>
</organism>
<keyword evidence="1" id="KW-1133">Transmembrane helix</keyword>
<accession>A0A024GC22</accession>
<keyword evidence="1" id="KW-0812">Transmembrane</keyword>
<keyword evidence="3" id="KW-1185">Reference proteome</keyword>
<feature type="transmembrane region" description="Helical" evidence="1">
    <location>
        <begin position="114"/>
        <end position="135"/>
    </location>
</feature>
<proteinExistence type="predicted"/>
<reference evidence="2 3" key="1">
    <citation type="submission" date="2012-05" db="EMBL/GenBank/DDBJ databases">
        <title>Recombination and specialization in a pathogen metapopulation.</title>
        <authorList>
            <person name="Gardiner A."/>
            <person name="Kemen E."/>
            <person name="Schultz-Larsen T."/>
            <person name="MacLean D."/>
            <person name="Van Oosterhout C."/>
            <person name="Jones J.D.G."/>
        </authorList>
    </citation>
    <scope>NUCLEOTIDE SEQUENCE [LARGE SCALE GENOMIC DNA]</scope>
    <source>
        <strain evidence="2 3">Ac Nc2</strain>
    </source>
</reference>
<gene>
    <name evidence="2" type="ORF">BN9_050180</name>
</gene>
<evidence type="ECO:0000313" key="2">
    <source>
        <dbReference type="EMBL" id="CCI44234.1"/>
    </source>
</evidence>
<sequence length="152" mass="17102">MINLRTKPGTNSKTQQKARMCENRTCLEYSKYVNQSASISYTHKDARDSGPWHKRALAVDSTLKVSPLHIHPPPLDCTSLPSSLHLIVFASDCSSLLCSPHLIFFAFDCSSLPLFHLLIFLVYQAYSLHLIIFALDDLLYGRDSLCICELAE</sequence>
<evidence type="ECO:0000313" key="3">
    <source>
        <dbReference type="Proteomes" id="UP000053237"/>
    </source>
</evidence>
<dbReference type="AlphaFoldDB" id="A0A024GC22"/>
<evidence type="ECO:0000256" key="1">
    <source>
        <dbReference type="SAM" id="Phobius"/>
    </source>
</evidence>
<dbReference type="InParanoid" id="A0A024GC22"/>
<dbReference type="Proteomes" id="UP000053237">
    <property type="component" value="Unassembled WGS sequence"/>
</dbReference>
<dbReference type="EMBL" id="CAIX01000064">
    <property type="protein sequence ID" value="CCI44234.1"/>
    <property type="molecule type" value="Genomic_DNA"/>
</dbReference>
<keyword evidence="1" id="KW-0472">Membrane</keyword>
<protein>
    <submittedName>
        <fullName evidence="2">Uncharacterized protein</fullName>
    </submittedName>
</protein>
<comment type="caution">
    <text evidence="2">The sequence shown here is derived from an EMBL/GenBank/DDBJ whole genome shotgun (WGS) entry which is preliminary data.</text>
</comment>
<name>A0A024GC22_9STRA</name>